<gene>
    <name evidence="1" type="ORF">ISP14_16580</name>
</gene>
<keyword evidence="2" id="KW-1185">Reference proteome</keyword>
<sequence>MARGIDHDQARVRDWYLTVGIRELGGKTARELVQTGEADLVMGFLRSIRHGYRD</sequence>
<organism evidence="1 2">
    <name type="scientific">Dyella agri</name>
    <dbReference type="NCBI Taxonomy" id="1926869"/>
    <lineage>
        <taxon>Bacteria</taxon>
        <taxon>Pseudomonadati</taxon>
        <taxon>Pseudomonadota</taxon>
        <taxon>Gammaproteobacteria</taxon>
        <taxon>Lysobacterales</taxon>
        <taxon>Rhodanobacteraceae</taxon>
        <taxon>Dyella</taxon>
    </lineage>
</organism>
<evidence type="ECO:0000313" key="2">
    <source>
        <dbReference type="Proteomes" id="UP001620397"/>
    </source>
</evidence>
<protein>
    <recommendedName>
        <fullName evidence="3">Antitoxin Xre/MbcA/ParS-like toxin-binding domain-containing protein</fullName>
    </recommendedName>
</protein>
<name>A0ABW8KLR6_9GAMM</name>
<dbReference type="Proteomes" id="UP001620397">
    <property type="component" value="Unassembled WGS sequence"/>
</dbReference>
<dbReference type="RefSeq" id="WP_404541963.1">
    <property type="nucleotide sequence ID" value="NZ_JADIKL010000012.1"/>
</dbReference>
<comment type="caution">
    <text evidence="1">The sequence shown here is derived from an EMBL/GenBank/DDBJ whole genome shotgun (WGS) entry which is preliminary data.</text>
</comment>
<evidence type="ECO:0000313" key="1">
    <source>
        <dbReference type="EMBL" id="MFK2932401.1"/>
    </source>
</evidence>
<evidence type="ECO:0008006" key="3">
    <source>
        <dbReference type="Google" id="ProtNLM"/>
    </source>
</evidence>
<reference evidence="1 2" key="1">
    <citation type="submission" date="2020-10" db="EMBL/GenBank/DDBJ databases">
        <title>Phylogeny of dyella-like bacteria.</title>
        <authorList>
            <person name="Fu J."/>
        </authorList>
    </citation>
    <scope>NUCLEOTIDE SEQUENCE [LARGE SCALE GENOMIC DNA]</scope>
    <source>
        <strain evidence="1 2">DKC-1</strain>
    </source>
</reference>
<accession>A0ABW8KLR6</accession>
<dbReference type="EMBL" id="JADIKL010000012">
    <property type="protein sequence ID" value="MFK2932401.1"/>
    <property type="molecule type" value="Genomic_DNA"/>
</dbReference>
<proteinExistence type="predicted"/>